<gene>
    <name evidence="1" type="ORF">AVEN_109420_1</name>
</gene>
<dbReference type="Proteomes" id="UP000499080">
    <property type="component" value="Unassembled WGS sequence"/>
</dbReference>
<keyword evidence="2" id="KW-1185">Reference proteome</keyword>
<protein>
    <submittedName>
        <fullName evidence="1">Uncharacterized protein</fullName>
    </submittedName>
</protein>
<proteinExistence type="predicted"/>
<sequence length="85" mass="9648">MASSFSEHQELNWVIVLCVSSTRLLFVSASDDQHKIICEGLYMNVIWPDLIEYFVGYEVPQGRATARTLRAALFLILCGPALWDQ</sequence>
<dbReference type="EMBL" id="BGPR01077971">
    <property type="protein sequence ID" value="GBL68235.1"/>
    <property type="molecule type" value="Genomic_DNA"/>
</dbReference>
<evidence type="ECO:0000313" key="2">
    <source>
        <dbReference type="Proteomes" id="UP000499080"/>
    </source>
</evidence>
<evidence type="ECO:0000313" key="1">
    <source>
        <dbReference type="EMBL" id="GBL68235.1"/>
    </source>
</evidence>
<organism evidence="1 2">
    <name type="scientific">Araneus ventricosus</name>
    <name type="common">Orbweaver spider</name>
    <name type="synonym">Epeira ventricosa</name>
    <dbReference type="NCBI Taxonomy" id="182803"/>
    <lineage>
        <taxon>Eukaryota</taxon>
        <taxon>Metazoa</taxon>
        <taxon>Ecdysozoa</taxon>
        <taxon>Arthropoda</taxon>
        <taxon>Chelicerata</taxon>
        <taxon>Arachnida</taxon>
        <taxon>Araneae</taxon>
        <taxon>Araneomorphae</taxon>
        <taxon>Entelegynae</taxon>
        <taxon>Araneoidea</taxon>
        <taxon>Araneidae</taxon>
        <taxon>Araneus</taxon>
    </lineage>
</organism>
<comment type="caution">
    <text evidence="1">The sequence shown here is derived from an EMBL/GenBank/DDBJ whole genome shotgun (WGS) entry which is preliminary data.</text>
</comment>
<reference evidence="1 2" key="1">
    <citation type="journal article" date="2019" name="Sci. Rep.">
        <title>Orb-weaving spider Araneus ventricosus genome elucidates the spidroin gene catalogue.</title>
        <authorList>
            <person name="Kono N."/>
            <person name="Nakamura H."/>
            <person name="Ohtoshi R."/>
            <person name="Moran D.A.P."/>
            <person name="Shinohara A."/>
            <person name="Yoshida Y."/>
            <person name="Fujiwara M."/>
            <person name="Mori M."/>
            <person name="Tomita M."/>
            <person name="Arakawa K."/>
        </authorList>
    </citation>
    <scope>NUCLEOTIDE SEQUENCE [LARGE SCALE GENOMIC DNA]</scope>
</reference>
<accession>A0A4Y1ZU77</accession>
<dbReference type="AlphaFoldDB" id="A0A4Y1ZU77"/>
<name>A0A4Y1ZU77_ARAVE</name>